<proteinExistence type="predicted"/>
<evidence type="ECO:0000313" key="14">
    <source>
        <dbReference type="EMBL" id="SPS06010.1"/>
    </source>
</evidence>
<dbReference type="InterPro" id="IPR036890">
    <property type="entry name" value="HATPase_C_sf"/>
</dbReference>
<dbReference type="PANTHER" id="PTHR45436">
    <property type="entry name" value="SENSOR HISTIDINE KINASE YKOH"/>
    <property type="match status" value="1"/>
</dbReference>
<dbReference type="InterPro" id="IPR003594">
    <property type="entry name" value="HATPase_dom"/>
</dbReference>
<evidence type="ECO:0000256" key="1">
    <source>
        <dbReference type="ARBA" id="ARBA00000085"/>
    </source>
</evidence>
<reference evidence="14" key="1">
    <citation type="submission" date="2018-05" db="EMBL/GenBank/DDBJ databases">
        <authorList>
            <person name="Lanie J.A."/>
            <person name="Ng W.-L."/>
            <person name="Kazmierczak K.M."/>
            <person name="Andrzejewski T.M."/>
            <person name="Davidsen T.M."/>
            <person name="Wayne K.J."/>
            <person name="Tettelin H."/>
            <person name="Glass J.I."/>
            <person name="Rusch D."/>
            <person name="Podicherti R."/>
            <person name="Tsui H.-C.T."/>
            <person name="Winkler M.E."/>
        </authorList>
    </citation>
    <scope>NUCLEOTIDE SEQUENCE</scope>
    <source>
        <strain evidence="14">KNB</strain>
    </source>
</reference>
<keyword evidence="4" id="KW-0597">Phosphoprotein</keyword>
<keyword evidence="6 11" id="KW-0812">Transmembrane</keyword>
<dbReference type="CDD" id="cd06225">
    <property type="entry name" value="HAMP"/>
    <property type="match status" value="1"/>
</dbReference>
<dbReference type="SUPFAM" id="SSF55874">
    <property type="entry name" value="ATPase domain of HSP90 chaperone/DNA topoisomerase II/histidine kinase"/>
    <property type="match status" value="1"/>
</dbReference>
<comment type="subcellular location">
    <subcellularLocation>
        <location evidence="2">Cell inner membrane</location>
        <topology evidence="2">Multi-pass membrane protein</topology>
    </subcellularLocation>
</comment>
<dbReference type="SUPFAM" id="SSF158472">
    <property type="entry name" value="HAMP domain-like"/>
    <property type="match status" value="1"/>
</dbReference>
<dbReference type="PROSITE" id="PS50109">
    <property type="entry name" value="HIS_KIN"/>
    <property type="match status" value="1"/>
</dbReference>
<dbReference type="PROSITE" id="PS50885">
    <property type="entry name" value="HAMP"/>
    <property type="match status" value="1"/>
</dbReference>
<evidence type="ECO:0000259" key="13">
    <source>
        <dbReference type="PROSITE" id="PS50885"/>
    </source>
</evidence>
<feature type="domain" description="HAMP" evidence="13">
    <location>
        <begin position="182"/>
        <end position="235"/>
    </location>
</feature>
<dbReference type="SMART" id="SM00387">
    <property type="entry name" value="HATPase_c"/>
    <property type="match status" value="1"/>
</dbReference>
<dbReference type="Pfam" id="PF00672">
    <property type="entry name" value="HAMP"/>
    <property type="match status" value="1"/>
</dbReference>
<dbReference type="Gene3D" id="3.30.565.10">
    <property type="entry name" value="Histidine kinase-like ATPase, C-terminal domain"/>
    <property type="match status" value="1"/>
</dbReference>
<evidence type="ECO:0000256" key="9">
    <source>
        <dbReference type="ARBA" id="ARBA00023012"/>
    </source>
</evidence>
<evidence type="ECO:0000256" key="8">
    <source>
        <dbReference type="ARBA" id="ARBA00022989"/>
    </source>
</evidence>
<dbReference type="InterPro" id="IPR036097">
    <property type="entry name" value="HisK_dim/P_sf"/>
</dbReference>
<dbReference type="InterPro" id="IPR003660">
    <property type="entry name" value="HAMP_dom"/>
</dbReference>
<dbReference type="SMART" id="SM00388">
    <property type="entry name" value="HisKA"/>
    <property type="match status" value="1"/>
</dbReference>
<evidence type="ECO:0000256" key="5">
    <source>
        <dbReference type="ARBA" id="ARBA00022679"/>
    </source>
</evidence>
<dbReference type="GO" id="GO:0005886">
    <property type="term" value="C:plasma membrane"/>
    <property type="evidence" value="ECO:0007669"/>
    <property type="project" value="UniProtKB-SubCell"/>
</dbReference>
<dbReference type="Pfam" id="PF00512">
    <property type="entry name" value="HisKA"/>
    <property type="match status" value="1"/>
</dbReference>
<evidence type="ECO:0000256" key="7">
    <source>
        <dbReference type="ARBA" id="ARBA00022777"/>
    </source>
</evidence>
<feature type="transmembrane region" description="Helical" evidence="11">
    <location>
        <begin position="16"/>
        <end position="36"/>
    </location>
</feature>
<evidence type="ECO:0000256" key="2">
    <source>
        <dbReference type="ARBA" id="ARBA00004429"/>
    </source>
</evidence>
<dbReference type="InterPro" id="IPR003661">
    <property type="entry name" value="HisK_dim/P_dom"/>
</dbReference>
<keyword evidence="5" id="KW-0808">Transferase</keyword>
<keyword evidence="8 11" id="KW-1133">Transmembrane helix</keyword>
<keyword evidence="10 11" id="KW-0472">Membrane</keyword>
<comment type="catalytic activity">
    <reaction evidence="1">
        <text>ATP + protein L-histidine = ADP + protein N-phospho-L-histidine.</text>
        <dbReference type="EC" id="2.7.13.3"/>
    </reaction>
</comment>
<feature type="domain" description="Histidine kinase" evidence="12">
    <location>
        <begin position="243"/>
        <end position="456"/>
    </location>
</feature>
<dbReference type="EC" id="2.7.13.3" evidence="3"/>
<sequence>MKLPSVVDTISFKLSALYLILFLCSFLSIGVTVYWLTHHTLTQQLKSNVETEAVRLKTEYDSGGIEKLKEEIDEVDGRVSHTLFEYGVMDKSGKLIAGHLNNFQASTGWQTIKITPAANESEKDENDFLYVRVMALPNDFWLGVGRDGEYIQDAGEAIIHAFIWGFVLVIFLGAGGGLYLGGAFLRKIEGITKSTQSIISGDLKHRLPVSKNCDELDNLALLLNQMLDKIGSLIENIQQVSNDIAHDLRTPISHLKFRLENALVKNLSAEQYKERVAFAIEEVDTILDTFSAMLRISQIESGSRRSGFKIVNLSNIVASVIDALYPIAEEQGKSICADIEQDLTLTGDKELLTQLAFNLLDNAILHTPENTQIKVSLRSSGAQTEFIVADNGPGIAEEHRRKVFQRFYRLEESRTTPGNGLGLSIVAAIVELHEATIVLSDNNPGLKVVLNFRNNPSNSA</sequence>
<evidence type="ECO:0000256" key="11">
    <source>
        <dbReference type="SAM" id="Phobius"/>
    </source>
</evidence>
<dbReference type="GO" id="GO:0000155">
    <property type="term" value="F:phosphorelay sensor kinase activity"/>
    <property type="evidence" value="ECO:0007669"/>
    <property type="project" value="InterPro"/>
</dbReference>
<dbReference type="EMBL" id="LS423452">
    <property type="protein sequence ID" value="SPS06010.1"/>
    <property type="molecule type" value="Genomic_DNA"/>
</dbReference>
<evidence type="ECO:0000256" key="10">
    <source>
        <dbReference type="ARBA" id="ARBA00023136"/>
    </source>
</evidence>
<dbReference type="Gene3D" id="6.10.340.10">
    <property type="match status" value="1"/>
</dbReference>
<keyword evidence="9" id="KW-0902">Two-component regulatory system</keyword>
<feature type="transmembrane region" description="Helical" evidence="11">
    <location>
        <begin position="161"/>
        <end position="185"/>
    </location>
</feature>
<dbReference type="InterPro" id="IPR050428">
    <property type="entry name" value="TCS_sensor_his_kinase"/>
</dbReference>
<dbReference type="InterPro" id="IPR005467">
    <property type="entry name" value="His_kinase_dom"/>
</dbReference>
<dbReference type="AlphaFoldDB" id="A0A2X0QW55"/>
<gene>
    <name evidence="14" type="ORF">NITFAB_1600</name>
</gene>
<evidence type="ECO:0000256" key="3">
    <source>
        <dbReference type="ARBA" id="ARBA00012438"/>
    </source>
</evidence>
<dbReference type="CDD" id="cd00082">
    <property type="entry name" value="HisKA"/>
    <property type="match status" value="1"/>
</dbReference>
<keyword evidence="7 14" id="KW-0418">Kinase</keyword>
<name>A0A2X0QW55_9PROT</name>
<dbReference type="InterPro" id="IPR004358">
    <property type="entry name" value="Sig_transdc_His_kin-like_C"/>
</dbReference>
<evidence type="ECO:0000256" key="4">
    <source>
        <dbReference type="ARBA" id="ARBA00022553"/>
    </source>
</evidence>
<dbReference type="PANTHER" id="PTHR45436:SF8">
    <property type="entry name" value="HISTIDINE KINASE"/>
    <property type="match status" value="1"/>
</dbReference>
<protein>
    <recommendedName>
        <fullName evidence="3">histidine kinase</fullName>
        <ecNumber evidence="3">2.7.13.3</ecNumber>
    </recommendedName>
</protein>
<organism evidence="14">
    <name type="scientific">Candidatus Nitrotoga fabula</name>
    <dbReference type="NCBI Taxonomy" id="2182327"/>
    <lineage>
        <taxon>Bacteria</taxon>
        <taxon>Pseudomonadati</taxon>
        <taxon>Pseudomonadota</taxon>
        <taxon>Betaproteobacteria</taxon>
        <taxon>Nitrosomonadales</taxon>
        <taxon>Gallionellaceae</taxon>
        <taxon>Candidatus Nitrotoga</taxon>
    </lineage>
</organism>
<accession>A0A2X0QW55</accession>
<evidence type="ECO:0000259" key="12">
    <source>
        <dbReference type="PROSITE" id="PS50109"/>
    </source>
</evidence>
<dbReference type="PRINTS" id="PR00344">
    <property type="entry name" value="BCTRLSENSOR"/>
</dbReference>
<dbReference type="Pfam" id="PF02518">
    <property type="entry name" value="HATPase_c"/>
    <property type="match status" value="1"/>
</dbReference>
<dbReference type="Gene3D" id="1.10.287.130">
    <property type="match status" value="1"/>
</dbReference>
<dbReference type="FunFam" id="3.30.565.10:FF:000006">
    <property type="entry name" value="Sensor histidine kinase WalK"/>
    <property type="match status" value="1"/>
</dbReference>
<evidence type="ECO:0000256" key="6">
    <source>
        <dbReference type="ARBA" id="ARBA00022692"/>
    </source>
</evidence>
<dbReference type="SUPFAM" id="SSF47384">
    <property type="entry name" value="Homodimeric domain of signal transducing histidine kinase"/>
    <property type="match status" value="1"/>
</dbReference>